<keyword evidence="1" id="KW-1185">Reference proteome</keyword>
<reference evidence="1" key="1">
    <citation type="submission" date="2012-04" db="EMBL/GenBank/DDBJ databases">
        <title>The Genome Sequence of Loa loa.</title>
        <authorList>
            <consortium name="The Broad Institute Genome Sequencing Platform"/>
            <consortium name="Broad Institute Genome Sequencing Center for Infectious Disease"/>
            <person name="Nutman T.B."/>
            <person name="Fink D.L."/>
            <person name="Russ C."/>
            <person name="Young S."/>
            <person name="Zeng Q."/>
            <person name="Gargeya S."/>
            <person name="Alvarado L."/>
            <person name="Berlin A."/>
            <person name="Chapman S.B."/>
            <person name="Chen Z."/>
            <person name="Freedman E."/>
            <person name="Gellesch M."/>
            <person name="Goldberg J."/>
            <person name="Griggs A."/>
            <person name="Gujja S."/>
            <person name="Heilman E.R."/>
            <person name="Heiman D."/>
            <person name="Howarth C."/>
            <person name="Mehta T."/>
            <person name="Neiman D."/>
            <person name="Pearson M."/>
            <person name="Roberts A."/>
            <person name="Saif S."/>
            <person name="Shea T."/>
            <person name="Shenoy N."/>
            <person name="Sisk P."/>
            <person name="Stolte C."/>
            <person name="Sykes S."/>
            <person name="White J."/>
            <person name="Yandava C."/>
            <person name="Haas B."/>
            <person name="Henn M.R."/>
            <person name="Nusbaum C."/>
            <person name="Birren B."/>
        </authorList>
    </citation>
    <scope>NUCLEOTIDE SEQUENCE [LARGE SCALE GENOMIC DNA]</scope>
</reference>
<dbReference type="AlphaFoldDB" id="A0A1I7VC27"/>
<name>A0A1I7VC27_LOALO</name>
<dbReference type="WBParaSite" id="EN70_12108">
    <property type="protein sequence ID" value="EN70_12108"/>
    <property type="gene ID" value="EN70_12108"/>
</dbReference>
<organism evidence="1 2">
    <name type="scientific">Loa loa</name>
    <name type="common">Eye worm</name>
    <name type="synonym">Filaria loa</name>
    <dbReference type="NCBI Taxonomy" id="7209"/>
    <lineage>
        <taxon>Eukaryota</taxon>
        <taxon>Metazoa</taxon>
        <taxon>Ecdysozoa</taxon>
        <taxon>Nematoda</taxon>
        <taxon>Chromadorea</taxon>
        <taxon>Rhabditida</taxon>
        <taxon>Spirurina</taxon>
        <taxon>Spiruromorpha</taxon>
        <taxon>Filarioidea</taxon>
        <taxon>Onchocercidae</taxon>
        <taxon>Loa</taxon>
    </lineage>
</organism>
<gene>
    <name evidence="2" type="primary">LOAG_18830</name>
</gene>
<dbReference type="Proteomes" id="UP000095285">
    <property type="component" value="Unassembled WGS sequence"/>
</dbReference>
<proteinExistence type="predicted"/>
<evidence type="ECO:0000313" key="2">
    <source>
        <dbReference type="WBParaSite" id="EN70_12108"/>
    </source>
</evidence>
<sequence length="155" mass="17172">MSILGPAEGNPQLGHTSADTRNLHIAGQSSVGQQDRSSDEYPLRKLNGFDDCDGSIFDDLDIPDDVVVDVEDINIGDDNILADARNDHIAGQSSVDQQDHSSDDYFSKNFNILDCINIYDINILDDSDVEILDDYDFTTLDRDMDNDRKSPGEDS</sequence>
<reference evidence="2" key="2">
    <citation type="submission" date="2016-11" db="UniProtKB">
        <authorList>
            <consortium name="WormBaseParasite"/>
        </authorList>
    </citation>
    <scope>IDENTIFICATION</scope>
</reference>
<accession>A0A1I7VC27</accession>
<protein>
    <submittedName>
        <fullName evidence="2">Zinc finger protein</fullName>
    </submittedName>
</protein>
<evidence type="ECO:0000313" key="1">
    <source>
        <dbReference type="Proteomes" id="UP000095285"/>
    </source>
</evidence>